<evidence type="ECO:0000313" key="2">
    <source>
        <dbReference type="Proteomes" id="UP001501508"/>
    </source>
</evidence>
<evidence type="ECO:0000313" key="1">
    <source>
        <dbReference type="EMBL" id="GAA4440024.1"/>
    </source>
</evidence>
<evidence type="ECO:0008006" key="3">
    <source>
        <dbReference type="Google" id="ProtNLM"/>
    </source>
</evidence>
<gene>
    <name evidence="1" type="ORF">GCM10023091_23070</name>
</gene>
<dbReference type="EMBL" id="BAABEY010000023">
    <property type="protein sequence ID" value="GAA4440024.1"/>
    <property type="molecule type" value="Genomic_DNA"/>
</dbReference>
<comment type="caution">
    <text evidence="1">The sequence shown here is derived from an EMBL/GenBank/DDBJ whole genome shotgun (WGS) entry which is preliminary data.</text>
</comment>
<organism evidence="1 2">
    <name type="scientific">Ravibacter arvi</name>
    <dbReference type="NCBI Taxonomy" id="2051041"/>
    <lineage>
        <taxon>Bacteria</taxon>
        <taxon>Pseudomonadati</taxon>
        <taxon>Bacteroidota</taxon>
        <taxon>Cytophagia</taxon>
        <taxon>Cytophagales</taxon>
        <taxon>Spirosomataceae</taxon>
        <taxon>Ravibacter</taxon>
    </lineage>
</organism>
<sequence>MNSRSFALTAALILSSLCGFGAPRLKIAYFQADVTPSVGIPVAYAPTRSIVDSLSARGVVISPEGQKPIVLCVVDWLLISNESSDLFRNYLAKAAGTTPDRVSVHTVHQHDTPWCDQSSEKALAANGLGGIRFDLQFLDGCMRRTAEALARALPKSKEVKKVGFGEAKVEKVASNRRILGPDGKVRIVRFSSSRDSAAIQAPEGLIDPFLKSVSFWDGSGKPIVVLNYYATHPQSYYGQGDVNPEFIGMARNARHNKSGIPQLFFIGAAGNIAAGKYNNGSPEMRQVLADRIEKALDEAFENTVQQPAPEKISWQVAPLRLPLAGFMVADSLKNQLADTSKDFNTRFAAARQLAWLERNKRNAPVVVTSLQLGGIRLLQLPGEPFIEYQLAAQQYRPGEKVCTAAYGDGGMVYIGTSVAYSQGGYEVDRRVNATNEKAEAVLTRAIRDVMKP</sequence>
<protein>
    <recommendedName>
        <fullName evidence="3">Neutral/alkaline non-lysosomal ceramidase N-terminal domain-containing protein</fullName>
    </recommendedName>
</protein>
<dbReference type="Proteomes" id="UP001501508">
    <property type="component" value="Unassembled WGS sequence"/>
</dbReference>
<dbReference type="RefSeq" id="WP_345029127.1">
    <property type="nucleotide sequence ID" value="NZ_BAABEY010000023.1"/>
</dbReference>
<name>A0ABP8LY11_9BACT</name>
<reference evidence="2" key="1">
    <citation type="journal article" date="2019" name="Int. J. Syst. Evol. Microbiol.">
        <title>The Global Catalogue of Microorganisms (GCM) 10K type strain sequencing project: providing services to taxonomists for standard genome sequencing and annotation.</title>
        <authorList>
            <consortium name="The Broad Institute Genomics Platform"/>
            <consortium name="The Broad Institute Genome Sequencing Center for Infectious Disease"/>
            <person name="Wu L."/>
            <person name="Ma J."/>
        </authorList>
    </citation>
    <scope>NUCLEOTIDE SEQUENCE [LARGE SCALE GENOMIC DNA]</scope>
    <source>
        <strain evidence="2">JCM 31920</strain>
    </source>
</reference>
<keyword evidence="2" id="KW-1185">Reference proteome</keyword>
<proteinExistence type="predicted"/>
<accession>A0ABP8LY11</accession>